<dbReference type="CDD" id="cd02951">
    <property type="entry name" value="SoxW"/>
    <property type="match status" value="1"/>
</dbReference>
<evidence type="ECO:0000259" key="2">
    <source>
        <dbReference type="Pfam" id="PF13098"/>
    </source>
</evidence>
<dbReference type="InterPro" id="IPR017937">
    <property type="entry name" value="Thioredoxin_CS"/>
</dbReference>
<accession>A0A4R3JG10</accession>
<dbReference type="Proteomes" id="UP000295304">
    <property type="component" value="Unassembled WGS sequence"/>
</dbReference>
<dbReference type="EMBL" id="SLZW01000002">
    <property type="protein sequence ID" value="TCS64233.1"/>
    <property type="molecule type" value="Genomic_DNA"/>
</dbReference>
<dbReference type="InterPro" id="IPR041737">
    <property type="entry name" value="SoxW"/>
</dbReference>
<reference evidence="3 4" key="1">
    <citation type="submission" date="2019-03" db="EMBL/GenBank/DDBJ databases">
        <title>Genomic Encyclopedia of Type Strains, Phase IV (KMG-IV): sequencing the most valuable type-strain genomes for metagenomic binning, comparative biology and taxonomic classification.</title>
        <authorList>
            <person name="Goeker M."/>
        </authorList>
    </citation>
    <scope>NUCLEOTIDE SEQUENCE [LARGE SCALE GENOMIC DNA]</scope>
    <source>
        <strain evidence="3 4">DSM 101688</strain>
    </source>
</reference>
<evidence type="ECO:0000313" key="3">
    <source>
        <dbReference type="EMBL" id="TCS64233.1"/>
    </source>
</evidence>
<sequence length="189" mass="21541">MAFRNGMARGGRDRAWPRREAWWGMLFATLLLWGASGGVARAQSDFIIQSIDNDFPSEIADAAGNDKNLIIFFHQAGCPYCDKMRARVFPDPKVDGYFTKHFVMIESNIRGSLSVVTPDGKTMTESDFGHKMRVRATPVIVFYDRQGHDVLRTTGYLDPQQFYLAGRYVEDGVYKSGKSFFRYLRDQSQ</sequence>
<dbReference type="Gene3D" id="3.40.30.10">
    <property type="entry name" value="Glutaredoxin"/>
    <property type="match status" value="1"/>
</dbReference>
<dbReference type="PROSITE" id="PS00194">
    <property type="entry name" value="THIOREDOXIN_1"/>
    <property type="match status" value="1"/>
</dbReference>
<feature type="domain" description="Thioredoxin-like fold" evidence="2">
    <location>
        <begin position="62"/>
        <end position="162"/>
    </location>
</feature>
<dbReference type="InterPro" id="IPR036249">
    <property type="entry name" value="Thioredoxin-like_sf"/>
</dbReference>
<keyword evidence="4" id="KW-1185">Reference proteome</keyword>
<proteinExistence type="predicted"/>
<comment type="caution">
    <text evidence="3">The sequence shown here is derived from an EMBL/GenBank/DDBJ whole genome shotgun (WGS) entry which is preliminary data.</text>
</comment>
<gene>
    <name evidence="3" type="ORF">EDD55_102275</name>
</gene>
<evidence type="ECO:0000256" key="1">
    <source>
        <dbReference type="ARBA" id="ARBA00023284"/>
    </source>
</evidence>
<dbReference type="SUPFAM" id="SSF52833">
    <property type="entry name" value="Thioredoxin-like"/>
    <property type="match status" value="1"/>
</dbReference>
<name>A0A4R3JG10_9PROT</name>
<keyword evidence="1" id="KW-0676">Redox-active center</keyword>
<organism evidence="3 4">
    <name type="scientific">Varunaivibrio sulfuroxidans</name>
    <dbReference type="NCBI Taxonomy" id="1773489"/>
    <lineage>
        <taxon>Bacteria</taxon>
        <taxon>Pseudomonadati</taxon>
        <taxon>Pseudomonadota</taxon>
        <taxon>Alphaproteobacteria</taxon>
        <taxon>Rhodospirillales</taxon>
        <taxon>Magnetovibrionaceae</taxon>
        <taxon>Varunaivibrio</taxon>
    </lineage>
</organism>
<dbReference type="OrthoDB" id="9811036at2"/>
<dbReference type="Pfam" id="PF13098">
    <property type="entry name" value="Thioredoxin_2"/>
    <property type="match status" value="1"/>
</dbReference>
<evidence type="ECO:0000313" key="4">
    <source>
        <dbReference type="Proteomes" id="UP000295304"/>
    </source>
</evidence>
<protein>
    <submittedName>
        <fullName evidence="3">Thioredoxin-related protein</fullName>
    </submittedName>
</protein>
<dbReference type="AlphaFoldDB" id="A0A4R3JG10"/>
<dbReference type="InterPro" id="IPR012336">
    <property type="entry name" value="Thioredoxin-like_fold"/>
</dbReference>